<dbReference type="RefSeq" id="WP_138620338.1">
    <property type="nucleotide sequence ID" value="NZ_SZVP01000001.1"/>
</dbReference>
<dbReference type="OrthoDB" id="6193381at2"/>
<dbReference type="GO" id="GO:0015221">
    <property type="term" value="F:lipopolysaccharide transmembrane transporter activity"/>
    <property type="evidence" value="ECO:0007669"/>
    <property type="project" value="InterPro"/>
</dbReference>
<dbReference type="EMBL" id="SZVP01000001">
    <property type="protein sequence ID" value="TMM47809.1"/>
    <property type="molecule type" value="Genomic_DNA"/>
</dbReference>
<dbReference type="Gene3D" id="2.60.450.10">
    <property type="entry name" value="Lipopolysaccharide (LPS) transport protein A like domain"/>
    <property type="match status" value="1"/>
</dbReference>
<evidence type="ECO:0000256" key="6">
    <source>
        <dbReference type="HAMAP-Rule" id="MF_01915"/>
    </source>
</evidence>
<dbReference type="Proteomes" id="UP000307702">
    <property type="component" value="Unassembled WGS sequence"/>
</dbReference>
<dbReference type="AlphaFoldDB" id="A0A8H2JPP8"/>
<keyword evidence="2 6" id="KW-0997">Cell inner membrane</keyword>
<dbReference type="InterPro" id="IPR026265">
    <property type="entry name" value="LptC"/>
</dbReference>
<dbReference type="PANTHER" id="PTHR37481">
    <property type="entry name" value="LIPOPOLYSACCHARIDE EXPORT SYSTEM PROTEIN LPTC"/>
    <property type="match status" value="1"/>
</dbReference>
<dbReference type="GO" id="GO:0017089">
    <property type="term" value="F:glycolipid transfer activity"/>
    <property type="evidence" value="ECO:0007669"/>
    <property type="project" value="TreeGrafter"/>
</dbReference>
<sequence>MNRLNSIALFVLLLSALVYGIIEWRTASIDQYTSVIYDRRPDFITEKLQSKIYSDLGQLTHTVAAARMEHYDDLEISYFEAPNYTLYPQKDALPWQVSAREATLYKDKRVELKNQVHIQATQSDSLIKEIHCKKIILDLTTNIISSEQPVVVVGKDFTMYGSGLIIDLNTKQMTLTQHERTIYKRHDES</sequence>
<dbReference type="GO" id="GO:0005886">
    <property type="term" value="C:plasma membrane"/>
    <property type="evidence" value="ECO:0007669"/>
    <property type="project" value="UniProtKB-SubCell"/>
</dbReference>
<evidence type="ECO:0000256" key="1">
    <source>
        <dbReference type="ARBA" id="ARBA00022475"/>
    </source>
</evidence>
<evidence type="ECO:0000313" key="9">
    <source>
        <dbReference type="Proteomes" id="UP000307702"/>
    </source>
</evidence>
<reference evidence="8 9" key="1">
    <citation type="submission" date="2019-05" db="EMBL/GenBank/DDBJ databases">
        <title>Colwellia ponticola sp. nov., isolated from seawater.</title>
        <authorList>
            <person name="Yoon J.-H."/>
        </authorList>
    </citation>
    <scope>NUCLEOTIDE SEQUENCE [LARGE SCALE GENOMIC DNA]</scope>
    <source>
        <strain evidence="8 9">OISW-25</strain>
    </source>
</reference>
<dbReference type="InterPro" id="IPR010664">
    <property type="entry name" value="LipoPS_assembly_LptC-rel"/>
</dbReference>
<dbReference type="PANTHER" id="PTHR37481:SF1">
    <property type="entry name" value="LIPOPOLYSACCHARIDE EXPORT SYSTEM PROTEIN LPTC"/>
    <property type="match status" value="1"/>
</dbReference>
<comment type="caution">
    <text evidence="8">The sequence shown here is derived from an EMBL/GenBank/DDBJ whole genome shotgun (WGS) entry which is preliminary data.</text>
</comment>
<comment type="similarity">
    <text evidence="6 7">Belongs to the LptC family.</text>
</comment>
<gene>
    <name evidence="6 8" type="primary">lptC</name>
    <name evidence="8" type="ORF">FCS21_02245</name>
</gene>
<keyword evidence="4 6" id="KW-1133">Transmembrane helix</keyword>
<dbReference type="GO" id="GO:0030288">
    <property type="term" value="C:outer membrane-bounded periplasmic space"/>
    <property type="evidence" value="ECO:0007669"/>
    <property type="project" value="TreeGrafter"/>
</dbReference>
<dbReference type="PIRSF" id="PIRSF028513">
    <property type="entry name" value="LptC"/>
    <property type="match status" value="1"/>
</dbReference>
<comment type="subunit">
    <text evidence="6">Component of the lipopolysaccharide transport and assembly complex. Interacts with LptA and the LptBFG transporter complex.</text>
</comment>
<keyword evidence="1 6" id="KW-1003">Cell membrane</keyword>
<dbReference type="HAMAP" id="MF_01915">
    <property type="entry name" value="LPS_assembly_LptC"/>
    <property type="match status" value="1"/>
</dbReference>
<keyword evidence="3 6" id="KW-0812">Transmembrane</keyword>
<dbReference type="GO" id="GO:0043165">
    <property type="term" value="P:Gram-negative-bacterium-type cell outer membrane assembly"/>
    <property type="evidence" value="ECO:0007669"/>
    <property type="project" value="UniProtKB-UniRule"/>
</dbReference>
<comment type="function">
    <text evidence="7">Required for the translocation of lipopolysaccharide (LPS) from the inner membrane to the outer membrane.</text>
</comment>
<dbReference type="InterPro" id="IPR052363">
    <property type="entry name" value="LPS_export_LptC"/>
</dbReference>
<proteinExistence type="inferred from homology"/>
<protein>
    <recommendedName>
        <fullName evidence="6 7">Lipopolysaccharide export system protein LptC</fullName>
    </recommendedName>
</protein>
<dbReference type="Pfam" id="PF06835">
    <property type="entry name" value="LptC"/>
    <property type="match status" value="1"/>
</dbReference>
<evidence type="ECO:0000313" key="8">
    <source>
        <dbReference type="EMBL" id="TMM47809.1"/>
    </source>
</evidence>
<comment type="subcellular location">
    <subcellularLocation>
        <location evidence="6">Cell inner membrane</location>
        <topology evidence="6">Single-pass membrane protein</topology>
    </subcellularLocation>
</comment>
<accession>A0A8H2JPP8</accession>
<evidence type="ECO:0000256" key="7">
    <source>
        <dbReference type="PIRNR" id="PIRNR028513"/>
    </source>
</evidence>
<evidence type="ECO:0000256" key="4">
    <source>
        <dbReference type="ARBA" id="ARBA00022989"/>
    </source>
</evidence>
<evidence type="ECO:0000256" key="5">
    <source>
        <dbReference type="ARBA" id="ARBA00023136"/>
    </source>
</evidence>
<evidence type="ECO:0000256" key="3">
    <source>
        <dbReference type="ARBA" id="ARBA00022692"/>
    </source>
</evidence>
<name>A0A8H2JPP8_9GAMM</name>
<evidence type="ECO:0000256" key="2">
    <source>
        <dbReference type="ARBA" id="ARBA00022519"/>
    </source>
</evidence>
<dbReference type="NCBIfam" id="TIGR04409">
    <property type="entry name" value="LptC_YrbK"/>
    <property type="match status" value="1"/>
</dbReference>
<keyword evidence="9" id="KW-1185">Reference proteome</keyword>
<comment type="function">
    <text evidence="6">Involved in the assembly of lipopolysaccharide (LPS). Required for the translocation of LPS from the inner membrane to the outer membrane. Facilitates the transfer of LPS from the inner membrane to the periplasmic protein LptA. Could be a docking site for LptA.</text>
</comment>
<keyword evidence="5 6" id="KW-0472">Membrane</keyword>
<organism evidence="8 9">
    <name type="scientific">Colwellia ponticola</name>
    <dbReference type="NCBI Taxonomy" id="2304625"/>
    <lineage>
        <taxon>Bacteria</taxon>
        <taxon>Pseudomonadati</taxon>
        <taxon>Pseudomonadota</taxon>
        <taxon>Gammaproteobacteria</taxon>
        <taxon>Alteromonadales</taxon>
        <taxon>Colwelliaceae</taxon>
        <taxon>Colwellia</taxon>
    </lineage>
</organism>